<protein>
    <recommendedName>
        <fullName evidence="1">Deoxyribonuclease NucA/NucB domain-containing protein</fullName>
    </recommendedName>
</protein>
<name>A0ABR4G2J9_9EURO</name>
<dbReference type="InterPro" id="IPR029476">
    <property type="entry name" value="DNase_NucA_NucB"/>
</dbReference>
<reference evidence="2 3" key="1">
    <citation type="submission" date="2024-07" db="EMBL/GenBank/DDBJ databases">
        <title>Section-level genome sequencing and comparative genomics of Aspergillus sections Usti and Cavernicolus.</title>
        <authorList>
            <consortium name="Lawrence Berkeley National Laboratory"/>
            <person name="Nybo J.L."/>
            <person name="Vesth T.C."/>
            <person name="Theobald S."/>
            <person name="Frisvad J.C."/>
            <person name="Larsen T.O."/>
            <person name="Kjaerboelling I."/>
            <person name="Rothschild-Mancinelli K."/>
            <person name="Lyhne E.K."/>
            <person name="Kogle M.E."/>
            <person name="Barry K."/>
            <person name="Clum A."/>
            <person name="Na H."/>
            <person name="Ledsgaard L."/>
            <person name="Lin J."/>
            <person name="Lipzen A."/>
            <person name="Kuo A."/>
            <person name="Riley R."/>
            <person name="Mondo S."/>
            <person name="Labutti K."/>
            <person name="Haridas S."/>
            <person name="Pangalinan J."/>
            <person name="Salamov A.A."/>
            <person name="Simmons B.A."/>
            <person name="Magnuson J.K."/>
            <person name="Chen J."/>
            <person name="Drula E."/>
            <person name="Henrissat B."/>
            <person name="Wiebenga A."/>
            <person name="Lubbers R.J."/>
            <person name="Gomes A.C."/>
            <person name="Makela M.R."/>
            <person name="Stajich J."/>
            <person name="Grigoriev I.V."/>
            <person name="Mortensen U.H."/>
            <person name="De Vries R.P."/>
            <person name="Baker S.E."/>
            <person name="Andersen M.R."/>
        </authorList>
    </citation>
    <scope>NUCLEOTIDE SEQUENCE [LARGE SCALE GENOMIC DNA]</scope>
    <source>
        <strain evidence="2 3">CBS 209.92</strain>
    </source>
</reference>
<accession>A0ABR4G2J9</accession>
<evidence type="ECO:0000313" key="2">
    <source>
        <dbReference type="EMBL" id="KAL2793183.1"/>
    </source>
</evidence>
<dbReference type="Proteomes" id="UP001610563">
    <property type="component" value="Unassembled WGS sequence"/>
</dbReference>
<proteinExistence type="predicted"/>
<dbReference type="EMBL" id="JBFTWV010000061">
    <property type="protein sequence ID" value="KAL2793183.1"/>
    <property type="molecule type" value="Genomic_DNA"/>
</dbReference>
<evidence type="ECO:0000259" key="1">
    <source>
        <dbReference type="Pfam" id="PF14040"/>
    </source>
</evidence>
<dbReference type="Pfam" id="PF14040">
    <property type="entry name" value="DNase_NucA_NucB"/>
    <property type="match status" value="1"/>
</dbReference>
<gene>
    <name evidence="2" type="ORF">BJX66DRAFT_339089</name>
</gene>
<comment type="caution">
    <text evidence="2">The sequence shown here is derived from an EMBL/GenBank/DDBJ whole genome shotgun (WGS) entry which is preliminary data.</text>
</comment>
<feature type="domain" description="Deoxyribonuclease NucA/NucB" evidence="1">
    <location>
        <begin position="4"/>
        <end position="77"/>
    </location>
</feature>
<keyword evidence="3" id="KW-1185">Reference proteome</keyword>
<organism evidence="2 3">
    <name type="scientific">Aspergillus keveii</name>
    <dbReference type="NCBI Taxonomy" id="714993"/>
    <lineage>
        <taxon>Eukaryota</taxon>
        <taxon>Fungi</taxon>
        <taxon>Dikarya</taxon>
        <taxon>Ascomycota</taxon>
        <taxon>Pezizomycotina</taxon>
        <taxon>Eurotiomycetes</taxon>
        <taxon>Eurotiomycetidae</taxon>
        <taxon>Eurotiales</taxon>
        <taxon>Aspergillaceae</taxon>
        <taxon>Aspergillus</taxon>
        <taxon>Aspergillus subgen. Nidulantes</taxon>
    </lineage>
</organism>
<evidence type="ECO:0000313" key="3">
    <source>
        <dbReference type="Proteomes" id="UP001610563"/>
    </source>
</evidence>
<sequence length="196" mass="21650">MALRGNRARSGCAASPCQSLDFLGLGRGFSCDEFPFASSVEGGYDAFLRCIPSNENKVQGGLIGGFYRQNSLKPNGQDKYKIAVQNADKLRYCDDNVPGGCANDGQQFHTQWRLNKRGIEEQTPMLVPDVPGSDEGLSNVTMPAPLRKFVTAGGVELWLLARNITDDVVGEEVWLDWNRTHPDVIVQEITELPFDR</sequence>